<dbReference type="InterPro" id="IPR017853">
    <property type="entry name" value="GH"/>
</dbReference>
<evidence type="ECO:0000256" key="5">
    <source>
        <dbReference type="ARBA" id="ARBA00022801"/>
    </source>
</evidence>
<dbReference type="InterPro" id="IPR016286">
    <property type="entry name" value="FUC_metazoa-typ"/>
</dbReference>
<dbReference type="EMBL" id="MSKL01000031">
    <property type="protein sequence ID" value="OLO47439.1"/>
    <property type="molecule type" value="Genomic_DNA"/>
</dbReference>
<keyword evidence="5" id="KW-0378">Hydrolase</keyword>
<dbReference type="GO" id="GO:0005764">
    <property type="term" value="C:lysosome"/>
    <property type="evidence" value="ECO:0007669"/>
    <property type="project" value="TreeGrafter"/>
</dbReference>
<dbReference type="OrthoDB" id="5526311at2"/>
<name>A0A1Q8VH69_9ACTO</name>
<evidence type="ECO:0000256" key="3">
    <source>
        <dbReference type="ARBA" id="ARBA00012662"/>
    </source>
</evidence>
<dbReference type="SUPFAM" id="SSF51445">
    <property type="entry name" value="(Trans)glycosidases"/>
    <property type="match status" value="1"/>
</dbReference>
<comment type="caution">
    <text evidence="8">The sequence shown here is derived from an EMBL/GenBank/DDBJ whole genome shotgun (WGS) entry which is preliminary data.</text>
</comment>
<dbReference type="PANTHER" id="PTHR10030">
    <property type="entry name" value="ALPHA-L-FUCOSIDASE"/>
    <property type="match status" value="1"/>
</dbReference>
<dbReference type="GO" id="GO:0004560">
    <property type="term" value="F:alpha-L-fucosidase activity"/>
    <property type="evidence" value="ECO:0007669"/>
    <property type="project" value="InterPro"/>
</dbReference>
<dbReference type="InterPro" id="IPR000933">
    <property type="entry name" value="Glyco_hydro_29"/>
</dbReference>
<dbReference type="SMART" id="SM00812">
    <property type="entry name" value="Alpha_L_fucos"/>
    <property type="match status" value="1"/>
</dbReference>
<evidence type="ECO:0000313" key="9">
    <source>
        <dbReference type="Proteomes" id="UP000186394"/>
    </source>
</evidence>
<evidence type="ECO:0000256" key="1">
    <source>
        <dbReference type="ARBA" id="ARBA00004071"/>
    </source>
</evidence>
<dbReference type="GO" id="GO:0016139">
    <property type="term" value="P:glycoside catabolic process"/>
    <property type="evidence" value="ECO:0007669"/>
    <property type="project" value="TreeGrafter"/>
</dbReference>
<organism evidence="8 9">
    <name type="scientific">Actinomyces oris</name>
    <dbReference type="NCBI Taxonomy" id="544580"/>
    <lineage>
        <taxon>Bacteria</taxon>
        <taxon>Bacillati</taxon>
        <taxon>Actinomycetota</taxon>
        <taxon>Actinomycetes</taxon>
        <taxon>Actinomycetales</taxon>
        <taxon>Actinomycetaceae</taxon>
        <taxon>Actinomyces</taxon>
    </lineage>
</organism>
<evidence type="ECO:0000256" key="4">
    <source>
        <dbReference type="ARBA" id="ARBA00022729"/>
    </source>
</evidence>
<evidence type="ECO:0000313" key="8">
    <source>
        <dbReference type="EMBL" id="OLO47439.1"/>
    </source>
</evidence>
<dbReference type="PRINTS" id="PR00741">
    <property type="entry name" value="GLHYDRLASE29"/>
</dbReference>
<dbReference type="AlphaFoldDB" id="A0A1Q8VH69"/>
<dbReference type="PANTHER" id="PTHR10030:SF37">
    <property type="entry name" value="ALPHA-L-FUCOSIDASE-RELATED"/>
    <property type="match status" value="1"/>
</dbReference>
<comment type="function">
    <text evidence="1">Alpha-L-fucosidase is responsible for hydrolyzing the alpha-1,6-linked fucose joined to the reducing-end N-acetylglucosamine of the carbohydrate moieties of glycoproteins.</text>
</comment>
<accession>A0A1Q8VH69</accession>
<keyword evidence="6" id="KW-0326">Glycosidase</keyword>
<reference evidence="8 9" key="1">
    <citation type="submission" date="2016-12" db="EMBL/GenBank/DDBJ databases">
        <title>Genomic comparison of strains in the 'Actinomyces naeslundii' group.</title>
        <authorList>
            <person name="Mughal S.R."/>
            <person name="Do T."/>
            <person name="Gilbert S.C."/>
            <person name="Witherden E.A."/>
            <person name="Didelot X."/>
            <person name="Beighton D."/>
        </authorList>
    </citation>
    <scope>NUCLEOTIDE SEQUENCE [LARGE SCALE GENOMIC DNA]</scope>
    <source>
        <strain evidence="8 9">P6N</strain>
    </source>
</reference>
<dbReference type="InterPro" id="IPR057739">
    <property type="entry name" value="Glyco_hydro_29_N"/>
</dbReference>
<evidence type="ECO:0000259" key="7">
    <source>
        <dbReference type="Pfam" id="PF01120"/>
    </source>
</evidence>
<dbReference type="Proteomes" id="UP000186394">
    <property type="component" value="Unassembled WGS sequence"/>
</dbReference>
<gene>
    <name evidence="8" type="ORF">BKH28_12075</name>
</gene>
<dbReference type="Pfam" id="PF01120">
    <property type="entry name" value="Alpha_L_fucos"/>
    <property type="match status" value="1"/>
</dbReference>
<comment type="similarity">
    <text evidence="2">Belongs to the glycosyl hydrolase 29 family.</text>
</comment>
<feature type="domain" description="Glycoside hydrolase family 29 N-terminal" evidence="7">
    <location>
        <begin position="17"/>
        <end position="354"/>
    </location>
</feature>
<protein>
    <recommendedName>
        <fullName evidence="3">alpha-L-fucosidase</fullName>
        <ecNumber evidence="3">3.2.1.51</ecNumber>
    </recommendedName>
</protein>
<dbReference type="GO" id="GO:0006004">
    <property type="term" value="P:fucose metabolic process"/>
    <property type="evidence" value="ECO:0007669"/>
    <property type="project" value="InterPro"/>
</dbReference>
<keyword evidence="4" id="KW-0732">Signal</keyword>
<sequence>MMNRPPVSQHRDRLGTHQPEWLDHAPLGIFIHWGVYSVPSWAEPHGELGTEPDERTWFTHNSYAEWYFNTIRIPGSRASQYHHETYGSLPYDGFLDMWHAEKFDPDDWAALFKEAGAGLVVLTTKHHDGITLWEAPETYGRNTVQRGPRQDLVEKISRATRRAGLRFGAYYSGGVDWHYRPFPVILSEEDLERLARSVDPEYGRYIFNHCLDLFQRYRPDIFWNDIEWPDCAKNFDAHGLGTLLEHYYKLCPEGVVNDRFGGFHSDYETSEYQAMRDSEAADRWENCRGIGLSFGYNRMEGDEQYLTGPSAARHLVDVVSRGGRLLLNVGPHADGTIPDPQRACLRGLGAWMRAARSELSHPSAELLEQACSLPGARLMSHGDHAVLFALENVAVPFDRLPAEFDWRSSRPGDGQTQVSHDHGVLTTAPTQLGPGIILAKRIH</sequence>
<dbReference type="RefSeq" id="WP_075419032.1">
    <property type="nucleotide sequence ID" value="NZ_MSKL01000031.1"/>
</dbReference>
<dbReference type="EC" id="3.2.1.51" evidence="3"/>
<dbReference type="Gene3D" id="3.20.20.80">
    <property type="entry name" value="Glycosidases"/>
    <property type="match status" value="1"/>
</dbReference>
<evidence type="ECO:0000256" key="2">
    <source>
        <dbReference type="ARBA" id="ARBA00007951"/>
    </source>
</evidence>
<proteinExistence type="inferred from homology"/>
<evidence type="ECO:0000256" key="6">
    <source>
        <dbReference type="ARBA" id="ARBA00023295"/>
    </source>
</evidence>